<comment type="caution">
    <text evidence="1">The sequence shown here is derived from an EMBL/GenBank/DDBJ whole genome shotgun (WGS) entry which is preliminary data.</text>
</comment>
<gene>
    <name evidence="1" type="ORF">GF339_23225</name>
</gene>
<reference evidence="1" key="1">
    <citation type="submission" date="2019-11" db="EMBL/GenBank/DDBJ databases">
        <title>Microbial mats filling the niche in hypersaline microbial mats.</title>
        <authorList>
            <person name="Wong H.L."/>
            <person name="Macleod F.I."/>
            <person name="White R.A. III"/>
            <person name="Burns B.P."/>
        </authorList>
    </citation>
    <scope>NUCLEOTIDE SEQUENCE</scope>
    <source>
        <strain evidence="1">Rbin_158</strain>
    </source>
</reference>
<evidence type="ECO:0000313" key="2">
    <source>
        <dbReference type="Proteomes" id="UP000649604"/>
    </source>
</evidence>
<name>A0A9D5K0R8_9BACT</name>
<evidence type="ECO:0000313" key="1">
    <source>
        <dbReference type="EMBL" id="MBD3327516.1"/>
    </source>
</evidence>
<dbReference type="Proteomes" id="UP000649604">
    <property type="component" value="Unassembled WGS sequence"/>
</dbReference>
<organism evidence="1 2">
    <name type="scientific">candidate division KSB3 bacterium</name>
    <dbReference type="NCBI Taxonomy" id="2044937"/>
    <lineage>
        <taxon>Bacteria</taxon>
        <taxon>candidate division KSB3</taxon>
    </lineage>
</organism>
<dbReference type="Pfam" id="PF14385">
    <property type="entry name" value="DUF4416"/>
    <property type="match status" value="1"/>
</dbReference>
<accession>A0A9D5K0R8</accession>
<dbReference type="AlphaFoldDB" id="A0A9D5K0R8"/>
<proteinExistence type="predicted"/>
<sequence length="186" mass="21957">MTSAVTLDPQPQKYGKLIAALTASDPELMQTIERQIAARFGDCELASQCFSFDAFTDYYAPEMGTHLHKKFISFAEMIRLDELPELKHWTNALEQRYAVNRRRRINIDPGYVTHAQMVLATTKAYSHRIYLGKGIYAELTYICRNKAFHPLDWTYPDYRELLAREFFERVRHLYLQHMREQGQDLW</sequence>
<dbReference type="EMBL" id="WJJP01000747">
    <property type="protein sequence ID" value="MBD3327516.1"/>
    <property type="molecule type" value="Genomic_DNA"/>
</dbReference>
<protein>
    <submittedName>
        <fullName evidence="1">DUF4416 family protein</fullName>
    </submittedName>
</protein>
<dbReference type="InterPro" id="IPR025529">
    <property type="entry name" value="DUF4416"/>
</dbReference>